<dbReference type="NCBIfam" id="TIGR01088">
    <property type="entry name" value="aroQ"/>
    <property type="match status" value="1"/>
</dbReference>
<comment type="subunit">
    <text evidence="5 8">Homododecamer.</text>
</comment>
<evidence type="ECO:0000256" key="3">
    <source>
        <dbReference type="ARBA" id="ARBA00004902"/>
    </source>
</evidence>
<dbReference type="Gene3D" id="3.40.50.9100">
    <property type="entry name" value="Dehydroquinase, class II"/>
    <property type="match status" value="1"/>
</dbReference>
<dbReference type="GO" id="GO:0009073">
    <property type="term" value="P:aromatic amino acid family biosynthetic process"/>
    <property type="evidence" value="ECO:0007669"/>
    <property type="project" value="UniProtKB-KW"/>
</dbReference>
<dbReference type="AlphaFoldDB" id="A0A368BXG4"/>
<feature type="binding site" evidence="8 10">
    <location>
        <position position="111"/>
    </location>
    <ligand>
        <name>substrate</name>
    </ligand>
</feature>
<evidence type="ECO:0000256" key="6">
    <source>
        <dbReference type="ARBA" id="ARBA00012060"/>
    </source>
</evidence>
<keyword evidence="7 8" id="KW-0456">Lyase</keyword>
<comment type="catalytic activity">
    <reaction evidence="1 8">
        <text>3-dehydroquinate = 3-dehydroshikimate + H2O</text>
        <dbReference type="Rhea" id="RHEA:21096"/>
        <dbReference type="ChEBI" id="CHEBI:15377"/>
        <dbReference type="ChEBI" id="CHEBI:16630"/>
        <dbReference type="ChEBI" id="CHEBI:32364"/>
        <dbReference type="EC" id="4.2.1.10"/>
    </reaction>
</comment>
<dbReference type="GO" id="GO:0003855">
    <property type="term" value="F:3-dehydroquinate dehydratase activity"/>
    <property type="evidence" value="ECO:0007669"/>
    <property type="project" value="UniProtKB-UniRule"/>
</dbReference>
<dbReference type="CDD" id="cd00466">
    <property type="entry name" value="DHQase_II"/>
    <property type="match status" value="1"/>
</dbReference>
<evidence type="ECO:0000256" key="5">
    <source>
        <dbReference type="ARBA" id="ARBA00011193"/>
    </source>
</evidence>
<dbReference type="PIRSF" id="PIRSF001399">
    <property type="entry name" value="DHquinase_II"/>
    <property type="match status" value="1"/>
</dbReference>
<sequence length="146" mass="16430">MKILLINGPNLNLLGSRETQKYGDLSLKELESKLRSIAEDQDCELHCFQSNSEEKIINEIHGASVENIEVIIINPAAFTHTSIAIRDAILAVEIPFYEVHITDIKSREPFRHNSFFEDIAIEQISGKGISGYEDAVNKAIKKFRSS</sequence>
<dbReference type="InterPro" id="IPR036441">
    <property type="entry name" value="DHquinase_II_sf"/>
</dbReference>
<dbReference type="NCBIfam" id="NF003807">
    <property type="entry name" value="PRK05395.1-4"/>
    <property type="match status" value="1"/>
</dbReference>
<name>A0A368BXG4_9GAMM</name>
<feature type="active site" description="Proton acceptor" evidence="8 9">
    <location>
        <position position="22"/>
    </location>
</feature>
<dbReference type="EC" id="4.2.1.10" evidence="6 8"/>
<feature type="binding site" evidence="8 10">
    <location>
        <position position="80"/>
    </location>
    <ligand>
        <name>substrate</name>
    </ligand>
</feature>
<evidence type="ECO:0000256" key="1">
    <source>
        <dbReference type="ARBA" id="ARBA00001864"/>
    </source>
</evidence>
<proteinExistence type="inferred from homology"/>
<feature type="binding site" evidence="8 10">
    <location>
        <position position="87"/>
    </location>
    <ligand>
        <name>substrate</name>
    </ligand>
</feature>
<evidence type="ECO:0000313" key="12">
    <source>
        <dbReference type="EMBL" id="RCL42008.1"/>
    </source>
</evidence>
<evidence type="ECO:0000256" key="7">
    <source>
        <dbReference type="ARBA" id="ARBA00023239"/>
    </source>
</evidence>
<dbReference type="Pfam" id="PF01220">
    <property type="entry name" value="DHquinase_II"/>
    <property type="match status" value="1"/>
</dbReference>
<dbReference type="InterPro" id="IPR018509">
    <property type="entry name" value="DHquinase_II_CS"/>
</dbReference>
<dbReference type="NCBIfam" id="NF003805">
    <property type="entry name" value="PRK05395.1-2"/>
    <property type="match status" value="1"/>
</dbReference>
<dbReference type="GO" id="GO:0009423">
    <property type="term" value="P:chorismate biosynthetic process"/>
    <property type="evidence" value="ECO:0007669"/>
    <property type="project" value="UniProtKB-UniRule"/>
</dbReference>
<comment type="similarity">
    <text evidence="4 8">Belongs to the type-II 3-dehydroquinase family.</text>
</comment>
<comment type="caution">
    <text evidence="12">The sequence shown here is derived from an EMBL/GenBank/DDBJ whole genome shotgun (WGS) entry which is preliminary data.</text>
</comment>
<dbReference type="PANTHER" id="PTHR21272:SF3">
    <property type="entry name" value="CATABOLIC 3-DEHYDROQUINASE"/>
    <property type="match status" value="1"/>
</dbReference>
<evidence type="ECO:0000256" key="9">
    <source>
        <dbReference type="PIRSR" id="PIRSR001399-1"/>
    </source>
</evidence>
<dbReference type="NCBIfam" id="NF003804">
    <property type="entry name" value="PRK05395.1-1"/>
    <property type="match status" value="1"/>
</dbReference>
<dbReference type="PROSITE" id="PS01029">
    <property type="entry name" value="DEHYDROQUINASE_II"/>
    <property type="match status" value="1"/>
</dbReference>
<evidence type="ECO:0000256" key="11">
    <source>
        <dbReference type="PIRSR" id="PIRSR001399-3"/>
    </source>
</evidence>
<gene>
    <name evidence="8 12" type="primary">aroQ</name>
    <name evidence="12" type="ORF">DBW96_01620</name>
</gene>
<dbReference type="SUPFAM" id="SSF52304">
    <property type="entry name" value="Type II 3-dehydroquinate dehydratase"/>
    <property type="match status" value="1"/>
</dbReference>
<keyword evidence="8" id="KW-0057">Aromatic amino acid biosynthesis</keyword>
<dbReference type="GO" id="GO:0008652">
    <property type="term" value="P:amino acid biosynthetic process"/>
    <property type="evidence" value="ECO:0007669"/>
    <property type="project" value="UniProtKB-KW"/>
</dbReference>
<feature type="binding site" evidence="8 10">
    <location>
        <begin position="101"/>
        <end position="102"/>
    </location>
    <ligand>
        <name>substrate</name>
    </ligand>
</feature>
<comment type="pathway">
    <text evidence="3 8">Metabolic intermediate biosynthesis; chorismate biosynthesis; chorismate from D-erythrose 4-phosphate and phosphoenolpyruvate: step 3/7.</text>
</comment>
<evidence type="ECO:0000256" key="8">
    <source>
        <dbReference type="HAMAP-Rule" id="MF_00169"/>
    </source>
</evidence>
<evidence type="ECO:0000313" key="13">
    <source>
        <dbReference type="Proteomes" id="UP000253307"/>
    </source>
</evidence>
<accession>A0A368BXG4</accession>
<evidence type="ECO:0000256" key="2">
    <source>
        <dbReference type="ARBA" id="ARBA00003924"/>
    </source>
</evidence>
<protein>
    <recommendedName>
        <fullName evidence="6 8">3-dehydroquinate dehydratase</fullName>
        <shortName evidence="8">3-dehydroquinase</shortName>
        <ecNumber evidence="6 8">4.2.1.10</ecNumber>
    </recommendedName>
    <alternativeName>
        <fullName evidence="8">Type II DHQase</fullName>
    </alternativeName>
</protein>
<feature type="active site" description="Proton donor" evidence="8 9">
    <location>
        <position position="100"/>
    </location>
</feature>
<dbReference type="EMBL" id="QOPE01000008">
    <property type="protein sequence ID" value="RCL42008.1"/>
    <property type="molecule type" value="Genomic_DNA"/>
</dbReference>
<comment type="function">
    <text evidence="2 8">Catalyzes a trans-dehydration via an enolate intermediate.</text>
</comment>
<dbReference type="Proteomes" id="UP000253307">
    <property type="component" value="Unassembled WGS sequence"/>
</dbReference>
<evidence type="ECO:0000256" key="4">
    <source>
        <dbReference type="ARBA" id="ARBA00011037"/>
    </source>
</evidence>
<dbReference type="UniPathway" id="UPA00053">
    <property type="reaction ID" value="UER00086"/>
</dbReference>
<evidence type="ECO:0000256" key="10">
    <source>
        <dbReference type="PIRSR" id="PIRSR001399-2"/>
    </source>
</evidence>
<feature type="binding site" evidence="8 10">
    <location>
        <position position="74"/>
    </location>
    <ligand>
        <name>substrate</name>
    </ligand>
</feature>
<dbReference type="PANTHER" id="PTHR21272">
    <property type="entry name" value="CATABOLIC 3-DEHYDROQUINASE"/>
    <property type="match status" value="1"/>
</dbReference>
<dbReference type="InterPro" id="IPR001874">
    <property type="entry name" value="DHquinase_II"/>
</dbReference>
<dbReference type="GO" id="GO:0019631">
    <property type="term" value="P:quinate catabolic process"/>
    <property type="evidence" value="ECO:0007669"/>
    <property type="project" value="TreeGrafter"/>
</dbReference>
<organism evidence="12 13">
    <name type="scientific">SAR86 cluster bacterium</name>
    <dbReference type="NCBI Taxonomy" id="2030880"/>
    <lineage>
        <taxon>Bacteria</taxon>
        <taxon>Pseudomonadati</taxon>
        <taxon>Pseudomonadota</taxon>
        <taxon>Gammaproteobacteria</taxon>
        <taxon>SAR86 cluster</taxon>
    </lineage>
</organism>
<reference evidence="12 13" key="1">
    <citation type="journal article" date="2018" name="Microbiome">
        <title>Fine metagenomic profile of the Mediterranean stratified and mixed water columns revealed by assembly and recruitment.</title>
        <authorList>
            <person name="Haro-Moreno J.M."/>
            <person name="Lopez-Perez M."/>
            <person name="De La Torre J.R."/>
            <person name="Picazo A."/>
            <person name="Camacho A."/>
            <person name="Rodriguez-Valera F."/>
        </authorList>
    </citation>
    <scope>NUCLEOTIDE SEQUENCE [LARGE SCALE GENOMIC DNA]</scope>
    <source>
        <strain evidence="12">MED-G82</strain>
    </source>
</reference>
<keyword evidence="8" id="KW-0028">Amino-acid biosynthesis</keyword>
<dbReference type="HAMAP" id="MF_00169">
    <property type="entry name" value="AroQ"/>
    <property type="match status" value="1"/>
</dbReference>
<feature type="site" description="Transition state stabilizer" evidence="8 11">
    <location>
        <position position="17"/>
    </location>
</feature>